<proteinExistence type="predicted"/>
<dbReference type="RefSeq" id="WP_168963061.1">
    <property type="nucleotide sequence ID" value="NZ_JABAEW010000029.1"/>
</dbReference>
<evidence type="ECO:0000313" key="2">
    <source>
        <dbReference type="Proteomes" id="UP000576225"/>
    </source>
</evidence>
<evidence type="ECO:0000313" key="1">
    <source>
        <dbReference type="EMBL" id="NMD87720.1"/>
    </source>
</evidence>
<accession>A0A848B1V8</accession>
<gene>
    <name evidence="1" type="ORF">HF882_14110</name>
</gene>
<dbReference type="EMBL" id="JABAEW010000029">
    <property type="protein sequence ID" value="NMD87720.1"/>
    <property type="molecule type" value="Genomic_DNA"/>
</dbReference>
<comment type="caution">
    <text evidence="1">The sequence shown here is derived from an EMBL/GenBank/DDBJ whole genome shotgun (WGS) entry which is preliminary data.</text>
</comment>
<organism evidence="1 2">
    <name type="scientific">Victivallis vadensis</name>
    <dbReference type="NCBI Taxonomy" id="172901"/>
    <lineage>
        <taxon>Bacteria</taxon>
        <taxon>Pseudomonadati</taxon>
        <taxon>Lentisphaerota</taxon>
        <taxon>Lentisphaeria</taxon>
        <taxon>Victivallales</taxon>
        <taxon>Victivallaceae</taxon>
        <taxon>Victivallis</taxon>
    </lineage>
</organism>
<dbReference type="AlphaFoldDB" id="A0A848B1V8"/>
<name>A0A848B1V8_9BACT</name>
<sequence>MSFGNMHMELYVREKNPSDAPMPPDMEHSAIKQAAASTGFPVSGGVFEFQEKNNTAASGNCERKIGSTS</sequence>
<reference evidence="1 2" key="1">
    <citation type="submission" date="2020-04" db="EMBL/GenBank/DDBJ databases">
        <authorList>
            <person name="Hitch T.C.A."/>
            <person name="Wylensek D."/>
            <person name="Clavel T."/>
        </authorList>
    </citation>
    <scope>NUCLEOTIDE SEQUENCE [LARGE SCALE GENOMIC DNA]</scope>
    <source>
        <strain evidence="1 2">COR2-253-APC-1A</strain>
    </source>
</reference>
<dbReference type="Proteomes" id="UP000576225">
    <property type="component" value="Unassembled WGS sequence"/>
</dbReference>
<protein>
    <submittedName>
        <fullName evidence="1">Uncharacterized protein</fullName>
    </submittedName>
</protein>